<comment type="caution">
    <text evidence="1">The sequence shown here is derived from an EMBL/GenBank/DDBJ whole genome shotgun (WGS) entry which is preliminary data.</text>
</comment>
<name>A0ABT7QMN3_9GAMM</name>
<protein>
    <submittedName>
        <fullName evidence="1">DUF3305 domain-containing protein</fullName>
    </submittedName>
</protein>
<dbReference type="Pfam" id="PF11749">
    <property type="entry name" value="DUF3305"/>
    <property type="match status" value="1"/>
</dbReference>
<dbReference type="Proteomes" id="UP001168167">
    <property type="component" value="Unassembled WGS sequence"/>
</dbReference>
<dbReference type="EMBL" id="JANQAO010000003">
    <property type="protein sequence ID" value="MDM5147981.1"/>
    <property type="molecule type" value="Genomic_DNA"/>
</dbReference>
<gene>
    <name evidence="1" type="ORF">NQX30_06320</name>
</gene>
<accession>A0ABT7QMN3</accession>
<keyword evidence="2" id="KW-1185">Reference proteome</keyword>
<sequence>MLKKINVLLNDNFYCQPLNFSGASTKWFYDSEFDLDDKKMMPSLGETIPLSVTLAFCPATMNGWQYEKAELIGLARSPSLIVRHEVLQQSDDNQRIAVWHGIPLVLQKESAESYWANLSSPHPQLFVICREEEGSGTEPIRVTASGEEAAGHGEVDDRVFATPLPVWLGTILEQFVVKYYQPQPKKVRRRI</sequence>
<dbReference type="InterPro" id="IPR021736">
    <property type="entry name" value="DUF3305"/>
</dbReference>
<evidence type="ECO:0000313" key="1">
    <source>
        <dbReference type="EMBL" id="MDM5147981.1"/>
    </source>
</evidence>
<reference evidence="1" key="2">
    <citation type="journal article" date="2023" name="Microbiome">
        <title>Synthase-selected sorting approach identifies a beta-lactone synthase in a nudibranch symbiotic bacterium.</title>
        <authorList>
            <person name="Dzunkova M."/>
            <person name="La Clair J.J."/>
            <person name="Tyml T."/>
            <person name="Doud D."/>
            <person name="Schulz F."/>
            <person name="Piquer-Esteban S."/>
            <person name="Porcel Sanchis D."/>
            <person name="Osborn A."/>
            <person name="Robinson D."/>
            <person name="Louie K.B."/>
            <person name="Bowen B.P."/>
            <person name="Bowers R.M."/>
            <person name="Lee J."/>
            <person name="Arnau V."/>
            <person name="Diaz-Villanueva W."/>
            <person name="Stepanauskas R."/>
            <person name="Gosliner T."/>
            <person name="Date S.V."/>
            <person name="Northen T.R."/>
            <person name="Cheng J.F."/>
            <person name="Burkart M.D."/>
            <person name="Woyke T."/>
        </authorList>
    </citation>
    <scope>NUCLEOTIDE SEQUENCE</scope>
    <source>
        <strain evidence="1">Df01</strain>
    </source>
</reference>
<evidence type="ECO:0000313" key="2">
    <source>
        <dbReference type="Proteomes" id="UP001168167"/>
    </source>
</evidence>
<organism evidence="1 2">
    <name type="scientific">Candidatus Doriopsillibacter californiensis</name>
    <dbReference type="NCBI Taxonomy" id="2970740"/>
    <lineage>
        <taxon>Bacteria</taxon>
        <taxon>Pseudomonadati</taxon>
        <taxon>Pseudomonadota</taxon>
        <taxon>Gammaproteobacteria</taxon>
        <taxon>Candidatus Tethybacterales</taxon>
        <taxon>Candidatus Persebacteraceae</taxon>
        <taxon>Candidatus Doriopsillibacter</taxon>
    </lineage>
</organism>
<proteinExistence type="predicted"/>
<reference evidence="1" key="1">
    <citation type="submission" date="2022-08" db="EMBL/GenBank/DDBJ databases">
        <authorList>
            <person name="Dzunkova M."/>
            <person name="La Clair J."/>
            <person name="Tyml T."/>
            <person name="Doud D."/>
            <person name="Schulz F."/>
            <person name="Piquer S."/>
            <person name="Porcel Sanchis D."/>
            <person name="Osborn A."/>
            <person name="Robinson D."/>
            <person name="Louie K.B."/>
            <person name="Bowen B.P."/>
            <person name="Bowers R."/>
            <person name="Lee J."/>
            <person name="Arnau Llombart V."/>
            <person name="Diaz Villanueva W."/>
            <person name="Gosliner T."/>
            <person name="Northen T."/>
            <person name="Cheng J.-F."/>
            <person name="Burkart M.D."/>
            <person name="Woyke T."/>
        </authorList>
    </citation>
    <scope>NUCLEOTIDE SEQUENCE</scope>
    <source>
        <strain evidence="1">Df01</strain>
    </source>
</reference>